<dbReference type="GO" id="GO:0008270">
    <property type="term" value="F:zinc ion binding"/>
    <property type="evidence" value="ECO:0007669"/>
    <property type="project" value="InterPro"/>
</dbReference>
<evidence type="ECO:0000256" key="1">
    <source>
        <dbReference type="ARBA" id="ARBA00001947"/>
    </source>
</evidence>
<keyword evidence="5" id="KW-0560">Oxidoreductase</keyword>
<gene>
    <name evidence="8" type="ORF">B0H15DRAFT_777114</name>
</gene>
<accession>A0AAD6XR05</accession>
<dbReference type="Pfam" id="PF00107">
    <property type="entry name" value="ADH_zinc_N"/>
    <property type="match status" value="1"/>
</dbReference>
<organism evidence="8 9">
    <name type="scientific">Mycena belliarum</name>
    <dbReference type="NCBI Taxonomy" id="1033014"/>
    <lineage>
        <taxon>Eukaryota</taxon>
        <taxon>Fungi</taxon>
        <taxon>Dikarya</taxon>
        <taxon>Basidiomycota</taxon>
        <taxon>Agaricomycotina</taxon>
        <taxon>Agaricomycetes</taxon>
        <taxon>Agaricomycetidae</taxon>
        <taxon>Agaricales</taxon>
        <taxon>Marasmiineae</taxon>
        <taxon>Mycenaceae</taxon>
        <taxon>Mycena</taxon>
    </lineage>
</organism>
<dbReference type="AlphaFoldDB" id="A0AAD6XR05"/>
<dbReference type="InterPro" id="IPR036291">
    <property type="entry name" value="NAD(P)-bd_dom_sf"/>
</dbReference>
<dbReference type="GO" id="GO:0004022">
    <property type="term" value="F:alcohol dehydrogenase (NAD+) activity"/>
    <property type="evidence" value="ECO:0007669"/>
    <property type="project" value="TreeGrafter"/>
</dbReference>
<dbReference type="Pfam" id="PF08240">
    <property type="entry name" value="ADH_N"/>
    <property type="match status" value="1"/>
</dbReference>
<dbReference type="InterPro" id="IPR013154">
    <property type="entry name" value="ADH-like_N"/>
</dbReference>
<dbReference type="PANTHER" id="PTHR42940">
    <property type="entry name" value="ALCOHOL DEHYDROGENASE 1-RELATED"/>
    <property type="match status" value="1"/>
</dbReference>
<keyword evidence="9" id="KW-1185">Reference proteome</keyword>
<reference evidence="8" key="1">
    <citation type="submission" date="2023-03" db="EMBL/GenBank/DDBJ databases">
        <title>Massive genome expansion in bonnet fungi (Mycena s.s.) driven by repeated elements and novel gene families across ecological guilds.</title>
        <authorList>
            <consortium name="Lawrence Berkeley National Laboratory"/>
            <person name="Harder C.B."/>
            <person name="Miyauchi S."/>
            <person name="Viragh M."/>
            <person name="Kuo A."/>
            <person name="Thoen E."/>
            <person name="Andreopoulos B."/>
            <person name="Lu D."/>
            <person name="Skrede I."/>
            <person name="Drula E."/>
            <person name="Henrissat B."/>
            <person name="Morin E."/>
            <person name="Kohler A."/>
            <person name="Barry K."/>
            <person name="LaButti K."/>
            <person name="Morin E."/>
            <person name="Salamov A."/>
            <person name="Lipzen A."/>
            <person name="Mereny Z."/>
            <person name="Hegedus B."/>
            <person name="Baldrian P."/>
            <person name="Stursova M."/>
            <person name="Weitz H."/>
            <person name="Taylor A."/>
            <person name="Grigoriev I.V."/>
            <person name="Nagy L.G."/>
            <person name="Martin F."/>
            <person name="Kauserud H."/>
        </authorList>
    </citation>
    <scope>NUCLEOTIDE SEQUENCE</scope>
    <source>
        <strain evidence="8">CBHHK173m</strain>
    </source>
</reference>
<evidence type="ECO:0000259" key="7">
    <source>
        <dbReference type="SMART" id="SM00829"/>
    </source>
</evidence>
<evidence type="ECO:0000256" key="6">
    <source>
        <dbReference type="RuleBase" id="RU361277"/>
    </source>
</evidence>
<dbReference type="Proteomes" id="UP001222325">
    <property type="component" value="Unassembled WGS sequence"/>
</dbReference>
<dbReference type="InterPro" id="IPR020843">
    <property type="entry name" value="ER"/>
</dbReference>
<dbReference type="InterPro" id="IPR002328">
    <property type="entry name" value="ADH_Zn_CS"/>
</dbReference>
<dbReference type="InterPro" id="IPR011032">
    <property type="entry name" value="GroES-like_sf"/>
</dbReference>
<proteinExistence type="inferred from homology"/>
<dbReference type="Gene3D" id="3.40.50.720">
    <property type="entry name" value="NAD(P)-binding Rossmann-like Domain"/>
    <property type="match status" value="1"/>
</dbReference>
<feature type="domain" description="Enoyl reductase (ER)" evidence="7">
    <location>
        <begin position="16"/>
        <end position="339"/>
    </location>
</feature>
<dbReference type="SMART" id="SM00829">
    <property type="entry name" value="PKS_ER"/>
    <property type="match status" value="1"/>
</dbReference>
<evidence type="ECO:0000256" key="2">
    <source>
        <dbReference type="ARBA" id="ARBA00008072"/>
    </source>
</evidence>
<dbReference type="GO" id="GO:0005737">
    <property type="term" value="C:cytoplasm"/>
    <property type="evidence" value="ECO:0007669"/>
    <property type="project" value="TreeGrafter"/>
</dbReference>
<dbReference type="InterPro" id="IPR013149">
    <property type="entry name" value="ADH-like_C"/>
</dbReference>
<dbReference type="PANTHER" id="PTHR42940:SF8">
    <property type="entry name" value="VACUOLAR PROTEIN SORTING-ASSOCIATED PROTEIN 11"/>
    <property type="match status" value="1"/>
</dbReference>
<evidence type="ECO:0000256" key="5">
    <source>
        <dbReference type="ARBA" id="ARBA00023002"/>
    </source>
</evidence>
<evidence type="ECO:0000313" key="8">
    <source>
        <dbReference type="EMBL" id="KAJ7092952.1"/>
    </source>
</evidence>
<evidence type="ECO:0000256" key="3">
    <source>
        <dbReference type="ARBA" id="ARBA00022723"/>
    </source>
</evidence>
<comment type="caution">
    <text evidence="8">The sequence shown here is derived from an EMBL/GenBank/DDBJ whole genome shotgun (WGS) entry which is preliminary data.</text>
</comment>
<protein>
    <submittedName>
        <fullName evidence="8">GroES-like protein</fullName>
    </submittedName>
</protein>
<sequence length="343" mass="35953">MIPIPTTMKAAVYHPGNNNLVIDQKYPIRPLKANEVLLRVSACGVGNTDVAILSGASTDPRTYILGHEISGVPVLLGDQVDKKITPGKLYSVLTISGQEHGINGGSAFLNTIGLGLDGGYAEYVIVTEANLVEVPEGVSAEAAAVASDAGITSYNTVKNTAGVTKGTKVLIFGIGGLGHLAVQFAKHLGATVFVCDVKPEARRLALDLGADGAFDLIELTNKTAAGFTVDTTIDFVVNNQSFNLAMAALKGNEVNFPFISKLVLAGISAEKLSFIDVTTITSGVQILSNSYGPKSALEEVLDLFAKGLIHPSIQSEPLEDIGKVINELRSSRITGKKVVVPKL</sequence>
<evidence type="ECO:0000313" key="9">
    <source>
        <dbReference type="Proteomes" id="UP001222325"/>
    </source>
</evidence>
<name>A0AAD6XR05_9AGAR</name>
<keyword evidence="3 6" id="KW-0479">Metal-binding</keyword>
<comment type="similarity">
    <text evidence="2 6">Belongs to the zinc-containing alcohol dehydrogenase family.</text>
</comment>
<dbReference type="SUPFAM" id="SSF50129">
    <property type="entry name" value="GroES-like"/>
    <property type="match status" value="1"/>
</dbReference>
<evidence type="ECO:0000256" key="4">
    <source>
        <dbReference type="ARBA" id="ARBA00022833"/>
    </source>
</evidence>
<dbReference type="PROSITE" id="PS00059">
    <property type="entry name" value="ADH_ZINC"/>
    <property type="match status" value="1"/>
</dbReference>
<dbReference type="SUPFAM" id="SSF51735">
    <property type="entry name" value="NAD(P)-binding Rossmann-fold domains"/>
    <property type="match status" value="1"/>
</dbReference>
<dbReference type="EMBL" id="JARJCN010000017">
    <property type="protein sequence ID" value="KAJ7092952.1"/>
    <property type="molecule type" value="Genomic_DNA"/>
</dbReference>
<comment type="cofactor">
    <cofactor evidence="1 6">
        <name>Zn(2+)</name>
        <dbReference type="ChEBI" id="CHEBI:29105"/>
    </cofactor>
</comment>
<dbReference type="Gene3D" id="3.90.180.10">
    <property type="entry name" value="Medium-chain alcohol dehydrogenases, catalytic domain"/>
    <property type="match status" value="1"/>
</dbReference>
<keyword evidence="4 6" id="KW-0862">Zinc</keyword>